<comment type="function">
    <text evidence="6">Forms chloride channels.</text>
</comment>
<keyword evidence="6" id="KW-0868">Chloride</keyword>
<evidence type="ECO:0000313" key="7">
    <source>
        <dbReference type="EMBL" id="CAI5441948.1"/>
    </source>
</evidence>
<comment type="similarity">
    <text evidence="5 6">Belongs to the anion channel-forming bestrophin (TC 1.A.46) family. Calcium-sensitive chloride channel subfamily.</text>
</comment>
<keyword evidence="6" id="KW-0869">Chloride channel</keyword>
<name>A0A9P1IBT1_9PELO</name>
<dbReference type="InterPro" id="IPR000615">
    <property type="entry name" value="Bestrophin"/>
</dbReference>
<dbReference type="OrthoDB" id="201595at2759"/>
<protein>
    <recommendedName>
        <fullName evidence="6">Bestrophin homolog</fullName>
    </recommendedName>
</protein>
<dbReference type="Proteomes" id="UP001152747">
    <property type="component" value="Unassembled WGS sequence"/>
</dbReference>
<feature type="transmembrane region" description="Helical" evidence="6">
    <location>
        <begin position="293"/>
        <end position="314"/>
    </location>
</feature>
<dbReference type="EMBL" id="CANHGI010000002">
    <property type="protein sequence ID" value="CAI5441948.1"/>
    <property type="molecule type" value="Genomic_DNA"/>
</dbReference>
<dbReference type="PANTHER" id="PTHR10736">
    <property type="entry name" value="BESTROPHIN"/>
    <property type="match status" value="1"/>
</dbReference>
<dbReference type="GO" id="GO:0034707">
    <property type="term" value="C:chloride channel complex"/>
    <property type="evidence" value="ECO:0007669"/>
    <property type="project" value="UniProtKB-KW"/>
</dbReference>
<sequence length="404" mass="46897">MSVSYSLQANTANLSSILRVFYLWKGSLWKLLWRELLIWLIVFFFLMMIHAFVIKNSDFEDIYRTILGGLSSVELDGTIMFLLSFLNYNSLTRWSDTYDLLMWPENIALYFNQYFNEKSMSSKEEAKNLRNAIVRYITTFYILIFRDVSTEVRQWFPTLEHLVESKILTEDELQLLTSSHLAENSCHYWIPIDWVALILKKRYRPKYLYDSSGNRIRNPKESIMNQVHFMEFMRELAKLRGKVSDVLSYDWVPLPLAFIQTITIVVYSTLVISTIQMQIKIIDIKSKDSHDSLITEMFVSFLSTIPTNVLYLSFLRISQVVINPFGQDDDDFETPYLIDRHFKVLQEILCKPTDAPPTPPPVPPTSPAANAQMEIMNRGPNQLGHTLASAMLSGISTNSMRNAN</sequence>
<evidence type="ECO:0000256" key="3">
    <source>
        <dbReference type="ARBA" id="ARBA00022989"/>
    </source>
</evidence>
<keyword evidence="6" id="KW-0407">Ion channel</keyword>
<evidence type="ECO:0000313" key="8">
    <source>
        <dbReference type="Proteomes" id="UP001152747"/>
    </source>
</evidence>
<organism evidence="7 8">
    <name type="scientific">Caenorhabditis angaria</name>
    <dbReference type="NCBI Taxonomy" id="860376"/>
    <lineage>
        <taxon>Eukaryota</taxon>
        <taxon>Metazoa</taxon>
        <taxon>Ecdysozoa</taxon>
        <taxon>Nematoda</taxon>
        <taxon>Chromadorea</taxon>
        <taxon>Rhabditida</taxon>
        <taxon>Rhabditina</taxon>
        <taxon>Rhabditomorpha</taxon>
        <taxon>Rhabditoidea</taxon>
        <taxon>Rhabditidae</taxon>
        <taxon>Peloderinae</taxon>
        <taxon>Caenorhabditis</taxon>
    </lineage>
</organism>
<dbReference type="AlphaFoldDB" id="A0A9P1IBT1"/>
<keyword evidence="2 6" id="KW-0812">Transmembrane</keyword>
<comment type="subcellular location">
    <subcellularLocation>
        <location evidence="6">Cell membrane</location>
        <topology evidence="6">Multi-pass membrane protein</topology>
    </subcellularLocation>
    <subcellularLocation>
        <location evidence="1">Membrane</location>
        <topology evidence="1">Multi-pass membrane protein</topology>
    </subcellularLocation>
</comment>
<evidence type="ECO:0000256" key="2">
    <source>
        <dbReference type="ARBA" id="ARBA00022692"/>
    </source>
</evidence>
<keyword evidence="6" id="KW-0406">Ion transport</keyword>
<keyword evidence="4 6" id="KW-0472">Membrane</keyword>
<evidence type="ECO:0000256" key="5">
    <source>
        <dbReference type="ARBA" id="ARBA00034769"/>
    </source>
</evidence>
<reference evidence="7" key="1">
    <citation type="submission" date="2022-11" db="EMBL/GenBank/DDBJ databases">
        <authorList>
            <person name="Kikuchi T."/>
        </authorList>
    </citation>
    <scope>NUCLEOTIDE SEQUENCE</scope>
    <source>
        <strain evidence="7">PS1010</strain>
    </source>
</reference>
<feature type="transmembrane region" description="Helical" evidence="6">
    <location>
        <begin position="251"/>
        <end position="272"/>
    </location>
</feature>
<keyword evidence="6" id="KW-1003">Cell membrane</keyword>
<dbReference type="GO" id="GO:0005886">
    <property type="term" value="C:plasma membrane"/>
    <property type="evidence" value="ECO:0007669"/>
    <property type="project" value="UniProtKB-SubCell"/>
</dbReference>
<dbReference type="Pfam" id="PF01062">
    <property type="entry name" value="Bestrophin"/>
    <property type="match status" value="1"/>
</dbReference>
<gene>
    <name evidence="7" type="ORF">CAMP_LOCUS4585</name>
</gene>
<comment type="caution">
    <text evidence="7">The sequence shown here is derived from an EMBL/GenBank/DDBJ whole genome shotgun (WGS) entry which is preliminary data.</text>
</comment>
<keyword evidence="3 6" id="KW-1133">Transmembrane helix</keyword>
<proteinExistence type="inferred from homology"/>
<dbReference type="InterPro" id="IPR021134">
    <property type="entry name" value="Bestrophin-like"/>
</dbReference>
<evidence type="ECO:0000256" key="4">
    <source>
        <dbReference type="ARBA" id="ARBA00023136"/>
    </source>
</evidence>
<evidence type="ECO:0000256" key="1">
    <source>
        <dbReference type="ARBA" id="ARBA00004141"/>
    </source>
</evidence>
<keyword evidence="8" id="KW-1185">Reference proteome</keyword>
<dbReference type="PANTHER" id="PTHR10736:SF0">
    <property type="entry name" value="BESTROPHIN HOMOLOG"/>
    <property type="match status" value="1"/>
</dbReference>
<feature type="transmembrane region" description="Helical" evidence="6">
    <location>
        <begin position="36"/>
        <end position="54"/>
    </location>
</feature>
<evidence type="ECO:0000256" key="6">
    <source>
        <dbReference type="RuleBase" id="RU363126"/>
    </source>
</evidence>
<dbReference type="GO" id="GO:0005254">
    <property type="term" value="F:chloride channel activity"/>
    <property type="evidence" value="ECO:0007669"/>
    <property type="project" value="UniProtKB-KW"/>
</dbReference>
<keyword evidence="6" id="KW-0813">Transport</keyword>
<accession>A0A9P1IBT1</accession>